<dbReference type="Proteomes" id="UP000191144">
    <property type="component" value="Chromosome B"/>
</dbReference>
<sequence>MLFKQWNDYSEPRHHIDAPLDNNEDLGSLQLEPLPDVELVGGLDISSYKKVILTTKVFRSLFPGNLAHASEVSKFRVSWKTKSSEHALYREDFQLREDSLRKSDAKVLEIPVLQINPETLVISVAEDFLHVPPIALNLLSKQIAQLFSTPLEILVLGASDRIEQVKTVSYPSDEAKNGLCVLVPPEFLTNFIASAMTQLILQKIPFRGYIAPSEGPSGYEKLSLDAMDTLIDQCWSELASGDRDTYFKECHRNWRLNGTAMGAQAGLYL</sequence>
<dbReference type="Pfam" id="PF10450">
    <property type="entry name" value="POC1"/>
    <property type="match status" value="1"/>
</dbReference>
<evidence type="ECO:0000313" key="2">
    <source>
        <dbReference type="Proteomes" id="UP000191144"/>
    </source>
</evidence>
<dbReference type="GO" id="GO:0043248">
    <property type="term" value="P:proteasome assembly"/>
    <property type="evidence" value="ECO:0007669"/>
    <property type="project" value="InterPro"/>
</dbReference>
<dbReference type="InterPro" id="IPR018855">
    <property type="entry name" value="Psome_chaperone_1_fun"/>
</dbReference>
<keyword evidence="2" id="KW-1185">Reference proteome</keyword>
<dbReference type="EMBL" id="LT598478">
    <property type="protein sequence ID" value="SCU81468.1"/>
    <property type="molecule type" value="Genomic_DNA"/>
</dbReference>
<protein>
    <submittedName>
        <fullName evidence="1">LAME_0B07228g1_1</fullName>
    </submittedName>
</protein>
<accession>A0A1G4IWK1</accession>
<dbReference type="Gene3D" id="3.40.50.12120">
    <property type="entry name" value="POC1 chaperone"/>
    <property type="match status" value="1"/>
</dbReference>
<organism evidence="1 2">
    <name type="scientific">Lachancea meyersii CBS 8951</name>
    <dbReference type="NCBI Taxonomy" id="1266667"/>
    <lineage>
        <taxon>Eukaryota</taxon>
        <taxon>Fungi</taxon>
        <taxon>Dikarya</taxon>
        <taxon>Ascomycota</taxon>
        <taxon>Saccharomycotina</taxon>
        <taxon>Saccharomycetes</taxon>
        <taxon>Saccharomycetales</taxon>
        <taxon>Saccharomycetaceae</taxon>
        <taxon>Lachancea</taxon>
    </lineage>
</organism>
<dbReference type="OrthoDB" id="4062897at2759"/>
<dbReference type="AlphaFoldDB" id="A0A1G4IWK1"/>
<reference evidence="2" key="1">
    <citation type="submission" date="2016-03" db="EMBL/GenBank/DDBJ databases">
        <authorList>
            <person name="Devillers Hugo."/>
        </authorList>
    </citation>
    <scope>NUCLEOTIDE SEQUENCE [LARGE SCALE GENOMIC DNA]</scope>
</reference>
<name>A0A1G4IWK1_9SACH</name>
<evidence type="ECO:0000313" key="1">
    <source>
        <dbReference type="EMBL" id="SCU81468.1"/>
    </source>
</evidence>
<gene>
    <name evidence="1" type="ORF">LAME_0B07228G</name>
</gene>
<proteinExistence type="predicted"/>
<dbReference type="InterPro" id="IPR038605">
    <property type="entry name" value="Pba1_sf"/>
</dbReference>